<reference evidence="2 3" key="1">
    <citation type="submission" date="2018-09" db="EMBL/GenBank/DDBJ databases">
        <authorList>
            <person name="Le Fleche-Mateos A."/>
        </authorList>
    </citation>
    <scope>NUCLEOTIDE SEQUENCE [LARGE SCALE GENOMIC DNA]</scope>
    <source>
        <strain evidence="2 3">DSM 27399</strain>
    </source>
</reference>
<dbReference type="OrthoDB" id="2086224at2"/>
<dbReference type="InterPro" id="IPR029058">
    <property type="entry name" value="AB_hydrolase_fold"/>
</dbReference>
<protein>
    <submittedName>
        <fullName evidence="2">Alpha/beta hydrolase</fullName>
    </submittedName>
</protein>
<comment type="caution">
    <text evidence="2">The sequence shown here is derived from an EMBL/GenBank/DDBJ whole genome shotgun (WGS) entry which is preliminary data.</text>
</comment>
<sequence>MDSHMTSLISPFPLLDNQDVPLVLLGGTLCNARLWQPVIGLLNVSSVQTVTVCAADSAAALSQQLLTVLPPRFYLAGFSLGAIVALEMMAQAPERLAGLALLSVNPLSDAPANAASRRAAVQDAARQGVGPWLSTTLWSRYVAPDRLDDAVLHHTIVQMAQECGTETFARQTEIAITRADHRAALSAFTAPVLVLSGAHDVICTAEHHQAVTCAAPRARWLTLADSGHFLPLESPQAVATALRHWIQESYHEKKSA</sequence>
<keyword evidence="2" id="KW-0378">Hydrolase</keyword>
<dbReference type="Pfam" id="PF00561">
    <property type="entry name" value="Abhydrolase_1"/>
    <property type="match status" value="1"/>
</dbReference>
<dbReference type="GO" id="GO:0016787">
    <property type="term" value="F:hydrolase activity"/>
    <property type="evidence" value="ECO:0007669"/>
    <property type="project" value="UniProtKB-KW"/>
</dbReference>
<dbReference type="Proteomes" id="UP000284908">
    <property type="component" value="Unassembled WGS sequence"/>
</dbReference>
<dbReference type="SUPFAM" id="SSF53474">
    <property type="entry name" value="alpha/beta-Hydrolases"/>
    <property type="match status" value="1"/>
</dbReference>
<dbReference type="PANTHER" id="PTHR43798">
    <property type="entry name" value="MONOACYLGLYCEROL LIPASE"/>
    <property type="match status" value="1"/>
</dbReference>
<dbReference type="Gene3D" id="3.40.50.1820">
    <property type="entry name" value="alpha/beta hydrolase"/>
    <property type="match status" value="1"/>
</dbReference>
<dbReference type="PANTHER" id="PTHR43798:SF29">
    <property type="entry name" value="AB HYDROLASE-1 DOMAIN-CONTAINING PROTEIN"/>
    <property type="match status" value="1"/>
</dbReference>
<dbReference type="InterPro" id="IPR000073">
    <property type="entry name" value="AB_hydrolase_1"/>
</dbReference>
<dbReference type="InterPro" id="IPR050266">
    <property type="entry name" value="AB_hydrolase_sf"/>
</dbReference>
<name>A0A419N7V3_9GAMM</name>
<proteinExistence type="predicted"/>
<evidence type="ECO:0000313" key="3">
    <source>
        <dbReference type="Proteomes" id="UP000284908"/>
    </source>
</evidence>
<gene>
    <name evidence="2" type="ORF">D6C13_13875</name>
</gene>
<dbReference type="AlphaFoldDB" id="A0A419N7V3"/>
<feature type="domain" description="AB hydrolase-1" evidence="1">
    <location>
        <begin position="53"/>
        <end position="235"/>
    </location>
</feature>
<organism evidence="2 3">
    <name type="scientific">Rahnella woolbedingensis</name>
    <dbReference type="NCBI Taxonomy" id="1510574"/>
    <lineage>
        <taxon>Bacteria</taxon>
        <taxon>Pseudomonadati</taxon>
        <taxon>Pseudomonadota</taxon>
        <taxon>Gammaproteobacteria</taxon>
        <taxon>Enterobacterales</taxon>
        <taxon>Yersiniaceae</taxon>
        <taxon>Rahnella</taxon>
    </lineage>
</organism>
<keyword evidence="3" id="KW-1185">Reference proteome</keyword>
<dbReference type="EMBL" id="RAHH01000015">
    <property type="protein sequence ID" value="RJT43372.1"/>
    <property type="molecule type" value="Genomic_DNA"/>
</dbReference>
<accession>A0A419N7V3</accession>
<evidence type="ECO:0000313" key="2">
    <source>
        <dbReference type="EMBL" id="RJT43372.1"/>
    </source>
</evidence>
<evidence type="ECO:0000259" key="1">
    <source>
        <dbReference type="Pfam" id="PF00561"/>
    </source>
</evidence>